<dbReference type="Proteomes" id="UP000005532">
    <property type="component" value="Unassembled WGS sequence"/>
</dbReference>
<evidence type="ECO:0000256" key="2">
    <source>
        <dbReference type="ARBA" id="ARBA00022630"/>
    </source>
</evidence>
<comment type="caution">
    <text evidence="6">The sequence shown here is derived from an EMBL/GenBank/DDBJ whole genome shotgun (WGS) entry which is preliminary data.</text>
</comment>
<dbReference type="Pfam" id="PF00258">
    <property type="entry name" value="Flavodoxin_1"/>
    <property type="match status" value="1"/>
</dbReference>
<dbReference type="GO" id="GO:0005829">
    <property type="term" value="C:cytosol"/>
    <property type="evidence" value="ECO:0007669"/>
    <property type="project" value="TreeGrafter"/>
</dbReference>
<dbReference type="EMBL" id="ACQL01000118">
    <property type="protein sequence ID" value="EER46369.1"/>
    <property type="molecule type" value="Genomic_DNA"/>
</dbReference>
<dbReference type="GO" id="GO:0050660">
    <property type="term" value="F:flavin adenine dinucleotide binding"/>
    <property type="evidence" value="ECO:0007669"/>
    <property type="project" value="TreeGrafter"/>
</dbReference>
<dbReference type="InterPro" id="IPR008254">
    <property type="entry name" value="Flavodoxin/NO_synth"/>
</dbReference>
<organism evidence="6 7">
    <name type="scientific">Actinobacillus minor NM305</name>
    <dbReference type="NCBI Taxonomy" id="637911"/>
    <lineage>
        <taxon>Bacteria</taxon>
        <taxon>Pseudomonadati</taxon>
        <taxon>Pseudomonadota</taxon>
        <taxon>Gammaproteobacteria</taxon>
        <taxon>Pasteurellales</taxon>
        <taxon>Pasteurellaceae</taxon>
        <taxon>Actinobacillus</taxon>
    </lineage>
</organism>
<keyword evidence="3" id="KW-0288">FMN</keyword>
<dbReference type="eggNOG" id="COG0716">
    <property type="taxonomic scope" value="Bacteria"/>
</dbReference>
<protein>
    <submittedName>
        <fullName evidence="6">Flavodoxin</fullName>
    </submittedName>
</protein>
<dbReference type="SUPFAM" id="SSF52218">
    <property type="entry name" value="Flavoproteins"/>
    <property type="match status" value="1"/>
</dbReference>
<dbReference type="Gene3D" id="3.40.50.360">
    <property type="match status" value="1"/>
</dbReference>
<dbReference type="GO" id="GO:0016491">
    <property type="term" value="F:oxidoreductase activity"/>
    <property type="evidence" value="ECO:0007669"/>
    <property type="project" value="TreeGrafter"/>
</dbReference>
<comment type="cofactor">
    <cofactor evidence="1">
        <name>FMN</name>
        <dbReference type="ChEBI" id="CHEBI:58210"/>
    </cofactor>
</comment>
<evidence type="ECO:0000313" key="6">
    <source>
        <dbReference type="EMBL" id="EER46369.1"/>
    </source>
</evidence>
<dbReference type="PRINTS" id="PR00369">
    <property type="entry name" value="FLAVODOXIN"/>
</dbReference>
<keyword evidence="2" id="KW-0285">Flavoprotein</keyword>
<dbReference type="NCBIfam" id="NF006531">
    <property type="entry name" value="PRK09004.1"/>
    <property type="match status" value="1"/>
</dbReference>
<reference evidence="6 7" key="1">
    <citation type="journal article" date="2010" name="Vet. Microbiol.">
        <title>Production of haemolysins by strains of the Actinobacillus minor/porcitonsillarum complex.</title>
        <authorList>
            <person name="Arya G."/>
            <person name="Niven D.F."/>
        </authorList>
    </citation>
    <scope>NUCLEOTIDE SEQUENCE [LARGE SCALE GENOMIC DNA]</scope>
    <source>
        <strain evidence="6 7">NM305</strain>
    </source>
</reference>
<dbReference type="PANTHER" id="PTHR19384">
    <property type="entry name" value="NITRIC OXIDE SYNTHASE-RELATED"/>
    <property type="match status" value="1"/>
</dbReference>
<keyword evidence="4" id="KW-0249">Electron transport</keyword>
<evidence type="ECO:0000256" key="4">
    <source>
        <dbReference type="ARBA" id="ARBA00022982"/>
    </source>
</evidence>
<evidence type="ECO:0000259" key="5">
    <source>
        <dbReference type="PROSITE" id="PS50902"/>
    </source>
</evidence>
<name>C5S405_9PAST</name>
<proteinExistence type="predicted"/>
<accession>C5S405</accession>
<feature type="domain" description="Flavodoxin-like" evidence="5">
    <location>
        <begin position="15"/>
        <end position="154"/>
    </location>
</feature>
<dbReference type="GO" id="GO:0010181">
    <property type="term" value="F:FMN binding"/>
    <property type="evidence" value="ECO:0007669"/>
    <property type="project" value="InterPro"/>
</dbReference>
<dbReference type="InterPro" id="IPR029039">
    <property type="entry name" value="Flavoprotein-like_sf"/>
</dbReference>
<sequence>MPFRHSYFNSMTKSICIITGSTLGGAEYVADHLESCLTNQGFDVALFNHATLNDIQSQEILLVVTSTHGAGELPDNIKPLFDELEQSDLNLSQMQFGVVGLGSRDYDTFCNAVNIVENALKAKGAQQVCESERIDVSSNFEHDETAEKWLSLFLCHLK</sequence>
<dbReference type="InterPro" id="IPR001094">
    <property type="entry name" value="Flavdoxin-like"/>
</dbReference>
<evidence type="ECO:0000256" key="3">
    <source>
        <dbReference type="ARBA" id="ARBA00022643"/>
    </source>
</evidence>
<keyword evidence="4" id="KW-0813">Transport</keyword>
<dbReference type="AlphaFoldDB" id="C5S405"/>
<gene>
    <name evidence="6" type="ORF">AM305_02060</name>
</gene>
<dbReference type="PROSITE" id="PS50902">
    <property type="entry name" value="FLAVODOXIN_LIKE"/>
    <property type="match status" value="1"/>
</dbReference>
<evidence type="ECO:0000313" key="7">
    <source>
        <dbReference type="Proteomes" id="UP000005532"/>
    </source>
</evidence>
<dbReference type="PANTHER" id="PTHR19384:SF128">
    <property type="entry name" value="NADPH OXIDOREDUCTASE A"/>
    <property type="match status" value="1"/>
</dbReference>
<evidence type="ECO:0000256" key="1">
    <source>
        <dbReference type="ARBA" id="ARBA00001917"/>
    </source>
</evidence>